<dbReference type="AlphaFoldDB" id="A0A0B8ZZR9"/>
<proteinExistence type="predicted"/>
<accession>A0A0B8ZZR9</accession>
<dbReference type="EMBL" id="CP014869">
    <property type="protein sequence ID" value="AMT93708.1"/>
    <property type="molecule type" value="Genomic_DNA"/>
</dbReference>
<evidence type="ECO:0000313" key="1">
    <source>
        <dbReference type="EMBL" id="AMT93708.1"/>
    </source>
</evidence>
<dbReference type="EMBL" id="JTJZ01000020">
    <property type="protein sequence ID" value="KHS51809.1"/>
    <property type="molecule type" value="Genomic_DNA"/>
</dbReference>
<dbReference type="Proteomes" id="UP000031488">
    <property type="component" value="Unassembled WGS sequence"/>
</dbReference>
<protein>
    <submittedName>
        <fullName evidence="2">DivIVA domain-containing protein</fullName>
    </submittedName>
</protein>
<gene>
    <name evidence="1" type="ORF">A2T55_07895</name>
    <name evidence="2" type="ORF">AE0388_2359</name>
</gene>
<reference evidence="4" key="2">
    <citation type="submission" date="2016-03" db="EMBL/GenBank/DDBJ databases">
        <authorList>
            <person name="Ploux O."/>
        </authorList>
    </citation>
    <scope>NUCLEOTIDE SEQUENCE [LARGE SCALE GENOMIC DNA]</scope>
    <source>
        <strain evidence="4">BS258</strain>
    </source>
</reference>
<dbReference type="Gene3D" id="6.10.250.660">
    <property type="match status" value="1"/>
</dbReference>
<evidence type="ECO:0000313" key="4">
    <source>
        <dbReference type="Proteomes" id="UP000075950"/>
    </source>
</evidence>
<keyword evidence="3" id="KW-1185">Reference proteome</keyword>
<reference evidence="2 3" key="1">
    <citation type="submission" date="2014-11" db="EMBL/GenBank/DDBJ databases">
        <title>Draft Genome Sequence of Brevibacterium linens AE038-8.</title>
        <authorList>
            <person name="Maizel D."/>
            <person name="Utturkar S.M."/>
            <person name="Brown S.D."/>
            <person name="Ferrero M."/>
            <person name="Rosen B.P."/>
        </authorList>
    </citation>
    <scope>NUCLEOTIDE SEQUENCE [LARGE SCALE GENOMIC DNA]</scope>
    <source>
        <strain evidence="2 3">AE038-8</strain>
    </source>
</reference>
<accession>A0A142NLN4</accession>
<dbReference type="InterPro" id="IPR019933">
    <property type="entry name" value="DivIVA_domain"/>
</dbReference>
<reference evidence="1" key="3">
    <citation type="submission" date="2016-03" db="EMBL/GenBank/DDBJ databases">
        <authorList>
            <person name="Zhu Y."/>
            <person name="Sun C."/>
        </authorList>
    </citation>
    <scope>NUCLEOTIDE SEQUENCE</scope>
    <source>
        <strain evidence="1">BS258</strain>
    </source>
</reference>
<dbReference type="KEGG" id="bly:A2T55_07895"/>
<dbReference type="Proteomes" id="UP000075950">
    <property type="component" value="Chromosome"/>
</dbReference>
<evidence type="ECO:0000313" key="3">
    <source>
        <dbReference type="Proteomes" id="UP000031488"/>
    </source>
</evidence>
<dbReference type="NCBIfam" id="TIGR03544">
    <property type="entry name" value="DivI1A_domain"/>
    <property type="match status" value="1"/>
</dbReference>
<dbReference type="PATRIC" id="fig|1703.6.peg.2257"/>
<dbReference type="OrthoDB" id="3404379at2"/>
<dbReference type="RefSeq" id="WP_052240042.1">
    <property type="nucleotide sequence ID" value="NZ_CP014869.1"/>
</dbReference>
<name>A0A0B8ZZR9_BRELN</name>
<sequence length="98" mass="10778">MPLWIVIGVAAAVFVLVFVVAATFNVFSSETVDEAEERWTGLPDEFTSRDLESVRFRPALRGYRMEDVDEAMALLRARLSELESATASDGPETAAGPR</sequence>
<evidence type="ECO:0000313" key="2">
    <source>
        <dbReference type="EMBL" id="KHS51809.1"/>
    </source>
</evidence>
<organism evidence="2 3">
    <name type="scientific">Brevibacterium linens</name>
    <dbReference type="NCBI Taxonomy" id="1703"/>
    <lineage>
        <taxon>Bacteria</taxon>
        <taxon>Bacillati</taxon>
        <taxon>Actinomycetota</taxon>
        <taxon>Actinomycetes</taxon>
        <taxon>Micrococcales</taxon>
        <taxon>Brevibacteriaceae</taxon>
        <taxon>Brevibacterium</taxon>
    </lineage>
</organism>